<protein>
    <submittedName>
        <fullName evidence="4">Uncharacterized protein</fullName>
    </submittedName>
</protein>
<evidence type="ECO:0000313" key="4">
    <source>
        <dbReference type="EMBL" id="CRZ04995.1"/>
    </source>
</evidence>
<dbReference type="AlphaFoldDB" id="A0A0H5QSR2"/>
<evidence type="ECO:0000256" key="1">
    <source>
        <dbReference type="ARBA" id="ARBA00022737"/>
    </source>
</evidence>
<reference evidence="4" key="1">
    <citation type="submission" date="2015-04" db="EMBL/GenBank/DDBJ databases">
        <title>The genome sequence of the plant pathogenic Rhizarian Plasmodiophora brassicae reveals insights in its biotrophic life cycle and the origin of chitin synthesis.</title>
        <authorList>
            <person name="Schwelm A."/>
            <person name="Fogelqvist J."/>
            <person name="Knaust A."/>
            <person name="Julke S."/>
            <person name="Lilja T."/>
            <person name="Dhandapani V."/>
            <person name="Bonilla-Rosso G."/>
            <person name="Karlsson M."/>
            <person name="Shevchenko A."/>
            <person name="Choi S.R."/>
            <person name="Kim H.G."/>
            <person name="Park J.Y."/>
            <person name="Lim Y.P."/>
            <person name="Ludwig-Muller J."/>
            <person name="Dixelius C."/>
        </authorList>
    </citation>
    <scope>NUCLEOTIDE SEQUENCE</scope>
    <source>
        <tissue evidence="4">Potato root galls</tissue>
    </source>
</reference>
<keyword evidence="2 3" id="KW-0040">ANK repeat</keyword>
<dbReference type="GO" id="GO:0071356">
    <property type="term" value="P:cellular response to tumor necrosis factor"/>
    <property type="evidence" value="ECO:0007669"/>
    <property type="project" value="TreeGrafter"/>
</dbReference>
<organism evidence="4">
    <name type="scientific">Spongospora subterranea</name>
    <dbReference type="NCBI Taxonomy" id="70186"/>
    <lineage>
        <taxon>Eukaryota</taxon>
        <taxon>Sar</taxon>
        <taxon>Rhizaria</taxon>
        <taxon>Endomyxa</taxon>
        <taxon>Phytomyxea</taxon>
        <taxon>Plasmodiophorida</taxon>
        <taxon>Plasmodiophoridae</taxon>
        <taxon>Spongospora</taxon>
    </lineage>
</organism>
<accession>A0A0H5QSR2</accession>
<dbReference type="GO" id="GO:0051059">
    <property type="term" value="F:NF-kappaB binding"/>
    <property type="evidence" value="ECO:0007669"/>
    <property type="project" value="TreeGrafter"/>
</dbReference>
<dbReference type="Pfam" id="PF00023">
    <property type="entry name" value="Ank"/>
    <property type="match status" value="1"/>
</dbReference>
<dbReference type="EMBL" id="HACM01004553">
    <property type="protein sequence ID" value="CRZ04995.1"/>
    <property type="molecule type" value="Transcribed_RNA"/>
</dbReference>
<sequence length="100" mass="10985">ANPAIRDVDGNTALHTAVLNLQINMINMMLDMATAPKCWLQTIISTVRGNLIDIQNNEGQTALLLAVRSQSWFFNEVSIILLKRGADPAITDRNGETALH</sequence>
<proteinExistence type="predicted"/>
<dbReference type="GO" id="GO:0005829">
    <property type="term" value="C:cytosol"/>
    <property type="evidence" value="ECO:0007669"/>
    <property type="project" value="TreeGrafter"/>
</dbReference>
<keyword evidence="1" id="KW-0677">Repeat</keyword>
<dbReference type="PANTHER" id="PTHR46680:SF2">
    <property type="entry name" value="NF-KAPPA-B INHIBITOR ZETA"/>
    <property type="match status" value="1"/>
</dbReference>
<dbReference type="PANTHER" id="PTHR46680">
    <property type="entry name" value="NF-KAPPA-B INHIBITOR ALPHA"/>
    <property type="match status" value="1"/>
</dbReference>
<feature type="non-terminal residue" evidence="4">
    <location>
        <position position="100"/>
    </location>
</feature>
<dbReference type="InterPro" id="IPR002110">
    <property type="entry name" value="Ankyrin_rpt"/>
</dbReference>
<evidence type="ECO:0000256" key="3">
    <source>
        <dbReference type="PROSITE-ProRule" id="PRU00023"/>
    </source>
</evidence>
<name>A0A0H5QSR2_9EUKA</name>
<evidence type="ECO:0000256" key="2">
    <source>
        <dbReference type="ARBA" id="ARBA00023043"/>
    </source>
</evidence>
<dbReference type="SMART" id="SM00248">
    <property type="entry name" value="ANK"/>
    <property type="match status" value="2"/>
</dbReference>
<dbReference type="SUPFAM" id="SSF48403">
    <property type="entry name" value="Ankyrin repeat"/>
    <property type="match status" value="1"/>
</dbReference>
<feature type="non-terminal residue" evidence="4">
    <location>
        <position position="1"/>
    </location>
</feature>
<dbReference type="PROSITE" id="PS50088">
    <property type="entry name" value="ANK_REPEAT"/>
    <property type="match status" value="1"/>
</dbReference>
<feature type="repeat" description="ANK" evidence="3">
    <location>
        <begin position="58"/>
        <end position="93"/>
    </location>
</feature>
<dbReference type="Gene3D" id="1.25.40.20">
    <property type="entry name" value="Ankyrin repeat-containing domain"/>
    <property type="match status" value="1"/>
</dbReference>
<dbReference type="InterPro" id="IPR051070">
    <property type="entry name" value="NF-kappa-B_inhibitor"/>
</dbReference>
<dbReference type="InterPro" id="IPR036770">
    <property type="entry name" value="Ankyrin_rpt-contain_sf"/>
</dbReference>